<feature type="transmembrane region" description="Helical" evidence="6">
    <location>
        <begin position="303"/>
        <end position="327"/>
    </location>
</feature>
<comment type="pathway">
    <text evidence="6">Cell wall biogenesis; peptidoglycan biosynthesis.</text>
</comment>
<dbReference type="GO" id="GO:0008955">
    <property type="term" value="F:peptidoglycan glycosyltransferase activity"/>
    <property type="evidence" value="ECO:0007669"/>
    <property type="project" value="UniProtKB-UniRule"/>
</dbReference>
<gene>
    <name evidence="6 7" type="primary">rodA</name>
    <name evidence="6" type="synonym">mrdB</name>
    <name evidence="7" type="ORF">EOE18_05010</name>
</gene>
<evidence type="ECO:0000256" key="5">
    <source>
        <dbReference type="ARBA" id="ARBA00023136"/>
    </source>
</evidence>
<dbReference type="InterPro" id="IPR001182">
    <property type="entry name" value="FtsW/RodA"/>
</dbReference>
<dbReference type="InterPro" id="IPR011923">
    <property type="entry name" value="RodA/MrdB"/>
</dbReference>
<feature type="transmembrane region" description="Helical" evidence="6">
    <location>
        <begin position="12"/>
        <end position="36"/>
    </location>
</feature>
<dbReference type="RefSeq" id="WP_127706863.1">
    <property type="nucleotide sequence ID" value="NZ_SACO01000003.1"/>
</dbReference>
<dbReference type="GO" id="GO:0071555">
    <property type="term" value="P:cell wall organization"/>
    <property type="evidence" value="ECO:0007669"/>
    <property type="project" value="UniProtKB-KW"/>
</dbReference>
<comment type="subcellular location">
    <subcellularLocation>
        <location evidence="6">Cell inner membrane</location>
        <topology evidence="6">Multi-pass membrane protein</topology>
    </subcellularLocation>
    <subcellularLocation>
        <location evidence="1">Membrane</location>
        <topology evidence="1">Multi-pass membrane protein</topology>
    </subcellularLocation>
</comment>
<comment type="similarity">
    <text evidence="6">Belongs to the SEDS family. MrdB/RodA subfamily.</text>
</comment>
<keyword evidence="8" id="KW-1185">Reference proteome</keyword>
<evidence type="ECO:0000313" key="7">
    <source>
        <dbReference type="EMBL" id="RVU06201.1"/>
    </source>
</evidence>
<keyword evidence="6" id="KW-0997">Cell inner membrane</keyword>
<feature type="transmembrane region" description="Helical" evidence="6">
    <location>
        <begin position="48"/>
        <end position="65"/>
    </location>
</feature>
<evidence type="ECO:0000256" key="2">
    <source>
        <dbReference type="ARBA" id="ARBA00022692"/>
    </source>
</evidence>
<dbReference type="GO" id="GO:0005886">
    <property type="term" value="C:plasma membrane"/>
    <property type="evidence" value="ECO:0007669"/>
    <property type="project" value="UniProtKB-SubCell"/>
</dbReference>
<keyword evidence="6" id="KW-1003">Cell membrane</keyword>
<evidence type="ECO:0000256" key="3">
    <source>
        <dbReference type="ARBA" id="ARBA00022960"/>
    </source>
</evidence>
<feature type="transmembrane region" description="Helical" evidence="6">
    <location>
        <begin position="72"/>
        <end position="93"/>
    </location>
</feature>
<keyword evidence="4 6" id="KW-1133">Transmembrane helix</keyword>
<feature type="transmembrane region" description="Helical" evidence="6">
    <location>
        <begin position="339"/>
        <end position="360"/>
    </location>
</feature>
<keyword evidence="3 6" id="KW-0133">Cell shape</keyword>
<organism evidence="7 8">
    <name type="scientific">Novosphingobium umbonatum</name>
    <dbReference type="NCBI Taxonomy" id="1908524"/>
    <lineage>
        <taxon>Bacteria</taxon>
        <taxon>Pseudomonadati</taxon>
        <taxon>Pseudomonadota</taxon>
        <taxon>Alphaproteobacteria</taxon>
        <taxon>Sphingomonadales</taxon>
        <taxon>Sphingomonadaceae</taxon>
        <taxon>Novosphingobium</taxon>
    </lineage>
</organism>
<feature type="transmembrane region" description="Helical" evidence="6">
    <location>
        <begin position="113"/>
        <end position="129"/>
    </location>
</feature>
<reference evidence="7 8" key="1">
    <citation type="submission" date="2019-01" db="EMBL/GenBank/DDBJ databases">
        <authorList>
            <person name="Chen W.-M."/>
        </authorList>
    </citation>
    <scope>NUCLEOTIDE SEQUENCE [LARGE SCALE GENOMIC DNA]</scope>
    <source>
        <strain evidence="7 8">FSY-9</strain>
    </source>
</reference>
<dbReference type="AlphaFoldDB" id="A0A3S2YAK1"/>
<dbReference type="UniPathway" id="UPA00219"/>
<dbReference type="EMBL" id="SACO01000003">
    <property type="protein sequence ID" value="RVU06201.1"/>
    <property type="molecule type" value="Genomic_DNA"/>
</dbReference>
<evidence type="ECO:0000313" key="8">
    <source>
        <dbReference type="Proteomes" id="UP000282837"/>
    </source>
</evidence>
<comment type="caution">
    <text evidence="7">The sequence shown here is derived from an EMBL/GenBank/DDBJ whole genome shotgun (WGS) entry which is preliminary data.</text>
</comment>
<dbReference type="HAMAP" id="MF_02079">
    <property type="entry name" value="PGT_RodA"/>
    <property type="match status" value="1"/>
</dbReference>
<dbReference type="GO" id="GO:0008360">
    <property type="term" value="P:regulation of cell shape"/>
    <property type="evidence" value="ECO:0007669"/>
    <property type="project" value="UniProtKB-KW"/>
</dbReference>
<keyword evidence="6" id="KW-0573">Peptidoglycan synthesis</keyword>
<dbReference type="GO" id="GO:0009252">
    <property type="term" value="P:peptidoglycan biosynthetic process"/>
    <property type="evidence" value="ECO:0007669"/>
    <property type="project" value="UniProtKB-UniRule"/>
</dbReference>
<dbReference type="NCBIfam" id="TIGR02210">
    <property type="entry name" value="rodA_shape"/>
    <property type="match status" value="1"/>
</dbReference>
<evidence type="ECO:0000256" key="1">
    <source>
        <dbReference type="ARBA" id="ARBA00004141"/>
    </source>
</evidence>
<comment type="function">
    <text evidence="6">Peptidoglycan polymerase that is essential for cell wall elongation.</text>
</comment>
<feature type="transmembrane region" description="Helical" evidence="6">
    <location>
        <begin position="160"/>
        <end position="176"/>
    </location>
</feature>
<comment type="catalytic activity">
    <reaction evidence="6">
        <text>[GlcNAc-(1-&gt;4)-Mur2Ac(oyl-L-Ala-gamma-D-Glu-L-Lys-D-Ala-D-Ala)](n)-di-trans,octa-cis-undecaprenyl diphosphate + beta-D-GlcNAc-(1-&gt;4)-Mur2Ac(oyl-L-Ala-gamma-D-Glu-L-Lys-D-Ala-D-Ala)-di-trans,octa-cis-undecaprenyl diphosphate = [GlcNAc-(1-&gt;4)-Mur2Ac(oyl-L-Ala-gamma-D-Glu-L-Lys-D-Ala-D-Ala)](n+1)-di-trans,octa-cis-undecaprenyl diphosphate + di-trans,octa-cis-undecaprenyl diphosphate + H(+)</text>
        <dbReference type="Rhea" id="RHEA:23708"/>
        <dbReference type="Rhea" id="RHEA-COMP:9602"/>
        <dbReference type="Rhea" id="RHEA-COMP:9603"/>
        <dbReference type="ChEBI" id="CHEBI:15378"/>
        <dbReference type="ChEBI" id="CHEBI:58405"/>
        <dbReference type="ChEBI" id="CHEBI:60033"/>
        <dbReference type="ChEBI" id="CHEBI:78435"/>
        <dbReference type="EC" id="2.4.99.28"/>
    </reaction>
</comment>
<name>A0A3S2YAK1_9SPHN</name>
<dbReference type="GO" id="GO:0051301">
    <property type="term" value="P:cell division"/>
    <property type="evidence" value="ECO:0007669"/>
    <property type="project" value="InterPro"/>
</dbReference>
<dbReference type="EC" id="2.4.99.28" evidence="6"/>
<dbReference type="GO" id="GO:0015648">
    <property type="term" value="F:lipid-linked peptidoglycan transporter activity"/>
    <property type="evidence" value="ECO:0007669"/>
    <property type="project" value="TreeGrafter"/>
</dbReference>
<dbReference type="Proteomes" id="UP000282837">
    <property type="component" value="Unassembled WGS sequence"/>
</dbReference>
<dbReference type="PANTHER" id="PTHR30474:SF1">
    <property type="entry name" value="PEPTIDOGLYCAN GLYCOSYLTRANSFERASE MRDB"/>
    <property type="match status" value="1"/>
</dbReference>
<proteinExistence type="inferred from homology"/>
<keyword evidence="6" id="KW-0808">Transferase</keyword>
<evidence type="ECO:0000256" key="4">
    <source>
        <dbReference type="ARBA" id="ARBA00022989"/>
    </source>
</evidence>
<sequence length="372" mass="40219">MTPSFIPAPLRGLPWGMLIPLTGLMLFGATVLYSAAGGHMAPYAWKHIMNFVIFLGLALAISHVPEHRFQQAAYPIYGLLVALLVLVEAVGHVSKGSQRWLNLGFMNLQPSELMKPGIVLIMALFYSTLPPSMIRTWRALIPPLLLLGLPGGLVMLQPDLGTGLSICFGAVVVVFLSGVPLWWFISGGAAAVVAAPMAFFFLLHDYQRKRVLVFLDPEADMLGSGYHITQSKIAIGSGGFWGKGLGNGSQSHLKYLPEAHTDFAFATMAEEWGMVGGLFILAVFFVVLFRWGMGVARRAPDRFSQLLAAGMTATVFFYVAINMMMVMGLAPVVGIPLPFVSHGGSSMMTNMICIGTIMAVDRWGKRAGGRLA</sequence>
<dbReference type="Pfam" id="PF01098">
    <property type="entry name" value="FTSW_RODA_SPOVE"/>
    <property type="match status" value="1"/>
</dbReference>
<keyword evidence="5 6" id="KW-0472">Membrane</keyword>
<evidence type="ECO:0000256" key="6">
    <source>
        <dbReference type="HAMAP-Rule" id="MF_02079"/>
    </source>
</evidence>
<protein>
    <recommendedName>
        <fullName evidence="6">Peptidoglycan glycosyltransferase MrdB</fullName>
        <shortName evidence="6">PGT</shortName>
        <ecNumber evidence="6">2.4.99.28</ecNumber>
    </recommendedName>
    <alternativeName>
        <fullName evidence="6">Cell elongation protein RodA</fullName>
    </alternativeName>
    <alternativeName>
        <fullName evidence="6">Cell wall polymerase</fullName>
    </alternativeName>
    <alternativeName>
        <fullName evidence="6">Peptidoglycan polymerase</fullName>
        <shortName evidence="6">PG polymerase</shortName>
    </alternativeName>
</protein>
<accession>A0A3S2YAK1</accession>
<dbReference type="OrthoDB" id="9768187at2"/>
<keyword evidence="6" id="KW-0328">Glycosyltransferase</keyword>
<keyword evidence="2 6" id="KW-0812">Transmembrane</keyword>
<feature type="transmembrane region" description="Helical" evidence="6">
    <location>
        <begin position="272"/>
        <end position="291"/>
    </location>
</feature>
<dbReference type="GO" id="GO:0032153">
    <property type="term" value="C:cell division site"/>
    <property type="evidence" value="ECO:0007669"/>
    <property type="project" value="TreeGrafter"/>
</dbReference>
<dbReference type="PANTHER" id="PTHR30474">
    <property type="entry name" value="CELL CYCLE PROTEIN"/>
    <property type="match status" value="1"/>
</dbReference>
<keyword evidence="6" id="KW-0961">Cell wall biogenesis/degradation</keyword>
<feature type="transmembrane region" description="Helical" evidence="6">
    <location>
        <begin position="181"/>
        <end position="203"/>
    </location>
</feature>